<dbReference type="PANTHER" id="PTHR24421:SF59">
    <property type="entry name" value="OXYGEN SENSOR HISTIDINE KINASE NREB"/>
    <property type="match status" value="1"/>
</dbReference>
<evidence type="ECO:0000259" key="5">
    <source>
        <dbReference type="Pfam" id="PF07730"/>
    </source>
</evidence>
<feature type="domain" description="Signal transduction histidine kinase subgroup 3 dimerisation and phosphoacceptor" evidence="5">
    <location>
        <begin position="199"/>
        <end position="261"/>
    </location>
</feature>
<sequence>MKIPLLKKLAENNYGVDRWVALLTWALLSVACLYFLAERPASPFFSEYWVITAACFVIFYLCFHWATREAPLPNEPKLRVILVAIQFITIVGLYFLVPYNFVAILMVLWAAQLPYFMPLNKAIAASPIIALPHFLVYQFYWQDNFAWLSAVLFWTFIIFSMTMMGTQLREARARENEQRINRELRATQALLTEAGKQTERTRIARNIHDLLGHHLTALTINLQVAERKSAGEVQSLIEKSRSIAQLLLADVREAVSEIRESDVMDIAPAIAALDVKIPSKTVKLDYPTPLNINNIYVAEAILALIQESLTNFMRHSTGDQYQATVTTDGHFINVVITDNGKINHDITERNGIKGLTERVSLAGGTLQFLAPPAFGINAEFRAESSND</sequence>
<dbReference type="RefSeq" id="WP_133540622.1">
    <property type="nucleotide sequence ID" value="NZ_SNXI01000022.1"/>
</dbReference>
<dbReference type="PANTHER" id="PTHR24421">
    <property type="entry name" value="NITRATE/NITRITE SENSOR PROTEIN NARX-RELATED"/>
    <property type="match status" value="1"/>
</dbReference>
<name>A0A4R6NWY7_9GAMM</name>
<proteinExistence type="predicted"/>
<evidence type="ECO:0000313" key="7">
    <source>
        <dbReference type="Proteomes" id="UP000295531"/>
    </source>
</evidence>
<dbReference type="InterPro" id="IPR036890">
    <property type="entry name" value="HATPase_C_sf"/>
</dbReference>
<evidence type="ECO:0000256" key="1">
    <source>
        <dbReference type="ARBA" id="ARBA00022679"/>
    </source>
</evidence>
<dbReference type="AlphaFoldDB" id="A0A4R6NWY7"/>
<keyword evidence="3" id="KW-0902">Two-component regulatory system</keyword>
<feature type="transmembrane region" description="Helical" evidence="4">
    <location>
        <begin position="20"/>
        <end position="36"/>
    </location>
</feature>
<keyword evidence="4" id="KW-1133">Transmembrane helix</keyword>
<keyword evidence="4" id="KW-0812">Transmembrane</keyword>
<evidence type="ECO:0000313" key="6">
    <source>
        <dbReference type="EMBL" id="TDP28359.1"/>
    </source>
</evidence>
<feature type="transmembrane region" description="Helical" evidence="4">
    <location>
        <begin position="48"/>
        <end position="66"/>
    </location>
</feature>
<reference evidence="6 7" key="1">
    <citation type="submission" date="2019-03" db="EMBL/GenBank/DDBJ databases">
        <title>Freshwater and sediment microbial communities from various areas in North America, analyzing microbe dynamics in response to fracking.</title>
        <authorList>
            <person name="Lamendella R."/>
        </authorList>
    </citation>
    <scope>NUCLEOTIDE SEQUENCE [LARGE SCALE GENOMIC DNA]</scope>
    <source>
        <strain evidence="6 7">18_TX</strain>
    </source>
</reference>
<feature type="transmembrane region" description="Helical" evidence="4">
    <location>
        <begin position="78"/>
        <end position="110"/>
    </location>
</feature>
<keyword evidence="2 6" id="KW-0418">Kinase</keyword>
<dbReference type="Gene3D" id="3.30.565.10">
    <property type="entry name" value="Histidine kinase-like ATPase, C-terminal domain"/>
    <property type="match status" value="1"/>
</dbReference>
<dbReference type="GO" id="GO:0046983">
    <property type="term" value="F:protein dimerization activity"/>
    <property type="evidence" value="ECO:0007669"/>
    <property type="project" value="InterPro"/>
</dbReference>
<dbReference type="OrthoDB" id="9797605at2"/>
<evidence type="ECO:0000256" key="3">
    <source>
        <dbReference type="ARBA" id="ARBA00023012"/>
    </source>
</evidence>
<gene>
    <name evidence="6" type="ORF">DEU29_1224</name>
</gene>
<keyword evidence="1" id="KW-0808">Transferase</keyword>
<dbReference type="PROSITE" id="PS51257">
    <property type="entry name" value="PROKAR_LIPOPROTEIN"/>
    <property type="match status" value="1"/>
</dbReference>
<dbReference type="InterPro" id="IPR050482">
    <property type="entry name" value="Sensor_HK_TwoCompSys"/>
</dbReference>
<dbReference type="Gene3D" id="1.20.5.1930">
    <property type="match status" value="1"/>
</dbReference>
<feature type="transmembrane region" description="Helical" evidence="4">
    <location>
        <begin position="122"/>
        <end position="140"/>
    </location>
</feature>
<dbReference type="GO" id="GO:0000155">
    <property type="term" value="F:phosphorelay sensor kinase activity"/>
    <property type="evidence" value="ECO:0007669"/>
    <property type="project" value="InterPro"/>
</dbReference>
<dbReference type="InterPro" id="IPR011712">
    <property type="entry name" value="Sig_transdc_His_kin_sub3_dim/P"/>
</dbReference>
<dbReference type="EMBL" id="SNXI01000022">
    <property type="protein sequence ID" value="TDP28359.1"/>
    <property type="molecule type" value="Genomic_DNA"/>
</dbReference>
<protein>
    <submittedName>
        <fullName evidence="6">Signal transduction histidine kinase</fullName>
    </submittedName>
</protein>
<comment type="caution">
    <text evidence="6">The sequence shown here is derived from an EMBL/GenBank/DDBJ whole genome shotgun (WGS) entry which is preliminary data.</text>
</comment>
<organism evidence="6 7">
    <name type="scientific">Idiomarina aquatica</name>
    <dbReference type="NCBI Taxonomy" id="1327752"/>
    <lineage>
        <taxon>Bacteria</taxon>
        <taxon>Pseudomonadati</taxon>
        <taxon>Pseudomonadota</taxon>
        <taxon>Gammaproteobacteria</taxon>
        <taxon>Alteromonadales</taxon>
        <taxon>Idiomarinaceae</taxon>
        <taxon>Idiomarina</taxon>
    </lineage>
</organism>
<dbReference type="GO" id="GO:0016020">
    <property type="term" value="C:membrane"/>
    <property type="evidence" value="ECO:0007669"/>
    <property type="project" value="InterPro"/>
</dbReference>
<keyword evidence="4" id="KW-0472">Membrane</keyword>
<evidence type="ECO:0000256" key="4">
    <source>
        <dbReference type="SAM" id="Phobius"/>
    </source>
</evidence>
<evidence type="ECO:0000256" key="2">
    <source>
        <dbReference type="ARBA" id="ARBA00022777"/>
    </source>
</evidence>
<dbReference type="Proteomes" id="UP000295531">
    <property type="component" value="Unassembled WGS sequence"/>
</dbReference>
<accession>A0A4R6NWY7</accession>
<keyword evidence="7" id="KW-1185">Reference proteome</keyword>
<dbReference type="Pfam" id="PF07730">
    <property type="entry name" value="HisKA_3"/>
    <property type="match status" value="1"/>
</dbReference>
<feature type="transmembrane region" description="Helical" evidence="4">
    <location>
        <begin position="146"/>
        <end position="164"/>
    </location>
</feature>